<dbReference type="OrthoDB" id="9803237at2"/>
<sequence>MPGYVHLRAHSAYSLLEGALPLGRLISLATADAMPALGIADRNNLFGALEFSEKSAAAGLQPLIGVTLAVDLAAGTQAARPVTRRGPQPSLVLIAGNEAGYRNLMHLVSRAWLDGDGGQDCRVAAELLIACSEGLLCLTGGPEGPVDQLIAQRNLDAAASVLDLLAATFGSRLYVELQRHGLDCERQVEPHLVELAYDRGLPLVATNQPFFAERADFEAHDALICIAEGRTVADTDRRQLTPEHYFKTRAEMVELFADLPEALESTLEVAMRCSFRPRTRQPILPRFAAEAAADGAPRNETETSAEGAAAEAAELRRQAKEGLTQRIASHGIAAGWTEEQYRERLEFELSVIERMAYAGYFLIVADFIKWAKAHDIPVGPGRGSGAGSLVAWSLTITDLDPIRFGLLFERFLNPERVSMPDFDIDFCPNGRDRVIAYVQEKYGHENVAQIITFGTLQARAVVRDVARVLGIPYGRADQLSKMIPANPANPVKLADAIAGEPRLQAARDEDPAVARLLDIALKLEGLFRHASTHAAGVVIGDRPLEQLVPLYKDPRSGMPATQFNMKWTEAAGLVKFDFLGLKTLTVLDTTVRLLARRGIKVDLAALPLDDAPTYEMLSRGETVGVFQLESSGMRSAILGMKPDRFEDIIALVALYRPGPMANIPTYNDRKHGRETPDYIHPKIEPILKETFGVIIYQEQVMQIAQVLAGYSLGEADLLRRAMGKKIRAEMEQQRRRFVEGAVERGVERNQADYIFELLAKFADYGFNKSHAAAYALVAYQTAYLKANYPTEFLAASMTLDMGNADKINLFRREAERNGIAVDPPSIQHSMVDFSVEHGRIRYSLAALRNVGRQAVEHIVEVRADRPFADLADFAARISPRFVNKRALEGLAAAGAFDELEPNRARVMAGVEMILAAAARSEGARVGGQNELFGGGRPEPLPLPDRDPWLPAERLTREYEAVGTFLTGHPLDGYKAVLARRRVQSIAEFEEAMRAGATAGRLAGIVVSKSENRTRTGGRMGIVTLSDPTGQVEAVAFSEMLAELRPLLEPGNCIEALVHVDQMGDLQRLRLQSVRRLDDIAEKVTTGLRIFVRDPQPVGSIARRLGETGDGEISIVVLADRPRAEVEVRLPRRYRVAPQITAAIRAVPGVVDVQEM</sequence>
<keyword evidence="5" id="KW-0963">Cytoplasm</keyword>
<dbReference type="NCBIfam" id="TIGR00594">
    <property type="entry name" value="polc"/>
    <property type="match status" value="1"/>
</dbReference>
<dbReference type="InterPro" id="IPR004805">
    <property type="entry name" value="DnaE2/DnaE/PolC"/>
</dbReference>
<dbReference type="CDD" id="cd04485">
    <property type="entry name" value="DnaE_OBF"/>
    <property type="match status" value="1"/>
</dbReference>
<dbReference type="InterPro" id="IPR004013">
    <property type="entry name" value="PHP_dom"/>
</dbReference>
<keyword evidence="6" id="KW-0808">Transferase</keyword>
<evidence type="ECO:0000256" key="10">
    <source>
        <dbReference type="ARBA" id="ARBA00025611"/>
    </source>
</evidence>
<dbReference type="Gene3D" id="1.10.10.1600">
    <property type="entry name" value="Bacterial DNA polymerase III alpha subunit, thumb domain"/>
    <property type="match status" value="1"/>
</dbReference>
<dbReference type="RefSeq" id="WP_132805381.1">
    <property type="nucleotide sequence ID" value="NZ_SMAK01000002.1"/>
</dbReference>
<dbReference type="InterPro" id="IPR041931">
    <property type="entry name" value="DNA_pol3_alpha_thumb_dom"/>
</dbReference>
<dbReference type="SUPFAM" id="SSF89550">
    <property type="entry name" value="PHP domain-like"/>
    <property type="match status" value="1"/>
</dbReference>
<dbReference type="Proteomes" id="UP000295678">
    <property type="component" value="Unassembled WGS sequence"/>
</dbReference>
<evidence type="ECO:0000256" key="3">
    <source>
        <dbReference type="ARBA" id="ARBA00012417"/>
    </source>
</evidence>
<evidence type="ECO:0000256" key="13">
    <source>
        <dbReference type="SAM" id="MobiDB-lite"/>
    </source>
</evidence>
<dbReference type="InterPro" id="IPR029460">
    <property type="entry name" value="DNAPol_HHH"/>
</dbReference>
<evidence type="ECO:0000256" key="7">
    <source>
        <dbReference type="ARBA" id="ARBA00022695"/>
    </source>
</evidence>
<evidence type="ECO:0000256" key="12">
    <source>
        <dbReference type="ARBA" id="ARBA00049244"/>
    </source>
</evidence>
<dbReference type="EMBL" id="SMAK01000002">
    <property type="protein sequence ID" value="TCT12610.1"/>
    <property type="molecule type" value="Genomic_DNA"/>
</dbReference>
<dbReference type="Pfam" id="PF17657">
    <property type="entry name" value="DNA_pol3_finger"/>
    <property type="match status" value="1"/>
</dbReference>
<evidence type="ECO:0000256" key="4">
    <source>
        <dbReference type="ARBA" id="ARBA00019114"/>
    </source>
</evidence>
<comment type="similarity">
    <text evidence="2">Belongs to the DNA polymerase type-C family. DnaE subfamily.</text>
</comment>
<comment type="function">
    <text evidence="10">DNA polymerase III is a complex, multichain enzyme responsible for most of the replicative synthesis in bacteria. This DNA polymerase also exhibits 3' to 5' exonuclease activity. The alpha chain is the DNA polymerase.</text>
</comment>
<comment type="subcellular location">
    <subcellularLocation>
        <location evidence="1">Cytoplasm</location>
    </subcellularLocation>
</comment>
<feature type="compositionally biased region" description="Low complexity" evidence="13">
    <location>
        <begin position="302"/>
        <end position="312"/>
    </location>
</feature>
<dbReference type="InterPro" id="IPR040982">
    <property type="entry name" value="DNA_pol3_finger"/>
</dbReference>
<keyword evidence="8" id="KW-0235">DNA replication</keyword>
<dbReference type="GO" id="GO:0008408">
    <property type="term" value="F:3'-5' exonuclease activity"/>
    <property type="evidence" value="ECO:0007669"/>
    <property type="project" value="InterPro"/>
</dbReference>
<keyword evidence="16" id="KW-1185">Reference proteome</keyword>
<reference evidence="15 16" key="1">
    <citation type="submission" date="2019-03" db="EMBL/GenBank/DDBJ databases">
        <title>Genomic Encyclopedia of Type Strains, Phase IV (KMG-IV): sequencing the most valuable type-strain genomes for metagenomic binning, comparative biology and taxonomic classification.</title>
        <authorList>
            <person name="Goeker M."/>
        </authorList>
    </citation>
    <scope>NUCLEOTIDE SEQUENCE [LARGE SCALE GENOMIC DNA]</scope>
    <source>
        <strain evidence="15 16">DSM 19345</strain>
    </source>
</reference>
<evidence type="ECO:0000256" key="11">
    <source>
        <dbReference type="ARBA" id="ARBA00026073"/>
    </source>
</evidence>
<proteinExistence type="inferred from homology"/>
<dbReference type="Pfam" id="PF14579">
    <property type="entry name" value="HHH_6"/>
    <property type="match status" value="1"/>
</dbReference>
<evidence type="ECO:0000256" key="2">
    <source>
        <dbReference type="ARBA" id="ARBA00009496"/>
    </source>
</evidence>
<dbReference type="GO" id="GO:0006260">
    <property type="term" value="P:DNA replication"/>
    <property type="evidence" value="ECO:0007669"/>
    <property type="project" value="UniProtKB-KW"/>
</dbReference>
<keyword evidence="9" id="KW-0239">DNA-directed DNA polymerase</keyword>
<dbReference type="CDD" id="cd07433">
    <property type="entry name" value="PHP_PolIIIA_DnaE1"/>
    <property type="match status" value="1"/>
</dbReference>
<dbReference type="GO" id="GO:0003887">
    <property type="term" value="F:DNA-directed DNA polymerase activity"/>
    <property type="evidence" value="ECO:0007669"/>
    <property type="project" value="UniProtKB-KW"/>
</dbReference>
<name>A0A4R3ML61_9HYPH</name>
<dbReference type="EC" id="2.7.7.7" evidence="3"/>
<dbReference type="PANTHER" id="PTHR32294">
    <property type="entry name" value="DNA POLYMERASE III SUBUNIT ALPHA"/>
    <property type="match status" value="1"/>
</dbReference>
<dbReference type="InterPro" id="IPR004365">
    <property type="entry name" value="NA-bd_OB_tRNA"/>
</dbReference>
<dbReference type="PANTHER" id="PTHR32294:SF0">
    <property type="entry name" value="DNA POLYMERASE III SUBUNIT ALPHA"/>
    <property type="match status" value="1"/>
</dbReference>
<comment type="catalytic activity">
    <reaction evidence="12">
        <text>DNA(n) + a 2'-deoxyribonucleoside 5'-triphosphate = DNA(n+1) + diphosphate</text>
        <dbReference type="Rhea" id="RHEA:22508"/>
        <dbReference type="Rhea" id="RHEA-COMP:17339"/>
        <dbReference type="Rhea" id="RHEA-COMP:17340"/>
        <dbReference type="ChEBI" id="CHEBI:33019"/>
        <dbReference type="ChEBI" id="CHEBI:61560"/>
        <dbReference type="ChEBI" id="CHEBI:173112"/>
        <dbReference type="EC" id="2.7.7.7"/>
    </reaction>
</comment>
<dbReference type="Gene3D" id="3.20.20.140">
    <property type="entry name" value="Metal-dependent hydrolases"/>
    <property type="match status" value="1"/>
</dbReference>
<dbReference type="SUPFAM" id="SSF160975">
    <property type="entry name" value="AF1531-like"/>
    <property type="match status" value="1"/>
</dbReference>
<dbReference type="InterPro" id="IPR011708">
    <property type="entry name" value="DNA_pol3_alpha_NTPase_dom"/>
</dbReference>
<evidence type="ECO:0000313" key="15">
    <source>
        <dbReference type="EMBL" id="TCT12610.1"/>
    </source>
</evidence>
<evidence type="ECO:0000256" key="5">
    <source>
        <dbReference type="ARBA" id="ARBA00022490"/>
    </source>
</evidence>
<protein>
    <recommendedName>
        <fullName evidence="4">DNA polymerase III subunit alpha</fullName>
        <ecNumber evidence="3">2.7.7.7</ecNumber>
    </recommendedName>
</protein>
<dbReference type="NCBIfam" id="NF004226">
    <property type="entry name" value="PRK05673.1"/>
    <property type="match status" value="1"/>
</dbReference>
<dbReference type="Gene3D" id="1.10.150.870">
    <property type="match status" value="1"/>
</dbReference>
<evidence type="ECO:0000256" key="6">
    <source>
        <dbReference type="ARBA" id="ARBA00022679"/>
    </source>
</evidence>
<keyword evidence="7" id="KW-0548">Nucleotidyltransferase</keyword>
<evidence type="ECO:0000256" key="9">
    <source>
        <dbReference type="ARBA" id="ARBA00022932"/>
    </source>
</evidence>
<feature type="region of interest" description="Disordered" evidence="13">
    <location>
        <begin position="291"/>
        <end position="315"/>
    </location>
</feature>
<evidence type="ECO:0000256" key="8">
    <source>
        <dbReference type="ARBA" id="ARBA00022705"/>
    </source>
</evidence>
<feature type="domain" description="Polymerase/histidinol phosphatase N-terminal" evidence="14">
    <location>
        <begin position="5"/>
        <end position="72"/>
    </location>
</feature>
<dbReference type="AlphaFoldDB" id="A0A4R3ML61"/>
<evidence type="ECO:0000313" key="16">
    <source>
        <dbReference type="Proteomes" id="UP000295678"/>
    </source>
</evidence>
<evidence type="ECO:0000259" key="14">
    <source>
        <dbReference type="SMART" id="SM00481"/>
    </source>
</evidence>
<dbReference type="InterPro" id="IPR016195">
    <property type="entry name" value="Pol/histidinol_Pase-like"/>
</dbReference>
<dbReference type="InterPro" id="IPR003141">
    <property type="entry name" value="Pol/His_phosphatase_N"/>
</dbReference>
<dbReference type="Pfam" id="PF02811">
    <property type="entry name" value="PHP"/>
    <property type="match status" value="1"/>
</dbReference>
<evidence type="ECO:0000256" key="1">
    <source>
        <dbReference type="ARBA" id="ARBA00004496"/>
    </source>
</evidence>
<dbReference type="Pfam" id="PF01336">
    <property type="entry name" value="tRNA_anti-codon"/>
    <property type="match status" value="1"/>
</dbReference>
<accession>A0A4R3ML61</accession>
<gene>
    <name evidence="15" type="ORF">EDC22_102295</name>
</gene>
<dbReference type="GO" id="GO:0003676">
    <property type="term" value="F:nucleic acid binding"/>
    <property type="evidence" value="ECO:0007669"/>
    <property type="project" value="InterPro"/>
</dbReference>
<dbReference type="Pfam" id="PF07733">
    <property type="entry name" value="DNA_pol3_alpha"/>
    <property type="match status" value="1"/>
</dbReference>
<organism evidence="15 16">
    <name type="scientific">Tepidamorphus gemmatus</name>
    <dbReference type="NCBI Taxonomy" id="747076"/>
    <lineage>
        <taxon>Bacteria</taxon>
        <taxon>Pseudomonadati</taxon>
        <taxon>Pseudomonadota</taxon>
        <taxon>Alphaproteobacteria</taxon>
        <taxon>Hyphomicrobiales</taxon>
        <taxon>Tepidamorphaceae</taxon>
        <taxon>Tepidamorphus</taxon>
    </lineage>
</organism>
<dbReference type="SMART" id="SM00481">
    <property type="entry name" value="POLIIIAc"/>
    <property type="match status" value="1"/>
</dbReference>
<comment type="subunit">
    <text evidence="11">DNA polymerase III contains a core (composed of alpha, epsilon and theta chains) that associates with a tau subunit. This core dimerizes to form the POLIII' complex. PolIII' associates with the gamma complex (composed of gamma, delta, delta', psi and chi chains) and with the beta chain to form the complete DNA polymerase III complex.</text>
</comment>
<comment type="caution">
    <text evidence="15">The sequence shown here is derived from an EMBL/GenBank/DDBJ whole genome shotgun (WGS) entry which is preliminary data.</text>
</comment>
<dbReference type="GO" id="GO:0005737">
    <property type="term" value="C:cytoplasm"/>
    <property type="evidence" value="ECO:0007669"/>
    <property type="project" value="UniProtKB-SubCell"/>
</dbReference>
<dbReference type="InterPro" id="IPR049821">
    <property type="entry name" value="PolIIIA_DnaE1_PHP"/>
</dbReference>